<reference evidence="2" key="1">
    <citation type="submission" date="2012-10" db="EMBL/GenBank/DDBJ databases">
        <authorList>
            <person name="Maita H."/>
            <person name="Sato S."/>
        </authorList>
    </citation>
    <scope>NUCLEOTIDE SEQUENCE</scope>
    <source>
        <strain evidence="2">NZP2037</strain>
    </source>
</reference>
<sequence>MLQFAQLDCVVFRTDRFPFWRNPALWFVNDRSEECDGRRRHRQRRLPARPMGLPWQMAGGRSVWLAVLLAILGAALCLVVFATGRIAGTRAQYALRDRALAAFPLAADSLKGEVEKQRVIPLVLHRGHGGRRGYAIRARHG</sequence>
<organism evidence="2">
    <name type="scientific">Rhizobium loti</name>
    <name type="common">Mesorhizobium loti</name>
    <dbReference type="NCBI Taxonomy" id="381"/>
    <lineage>
        <taxon>Bacteria</taxon>
        <taxon>Pseudomonadati</taxon>
        <taxon>Pseudomonadota</taxon>
        <taxon>Alphaproteobacteria</taxon>
        <taxon>Hyphomicrobiales</taxon>
        <taxon>Phyllobacteriaceae</taxon>
        <taxon>Mesorhizobium</taxon>
    </lineage>
</organism>
<dbReference type="EMBL" id="AP012557">
    <property type="protein sequence ID" value="BAN09614.1"/>
    <property type="molecule type" value="Genomic_DNA"/>
</dbReference>
<proteinExistence type="predicted"/>
<reference evidence="2" key="2">
    <citation type="journal article" date="2013" name="Microbes Environ.">
        <title>Commonalities and Differences among Symbiosis Islands of Three Mesorhizobium loti Strains.</title>
        <authorList>
            <person name="Kasai-Maita H."/>
            <person name="Hirakawa H."/>
            <person name="Nakamura Y."/>
            <person name="Kaneko T."/>
            <person name="Miki K."/>
            <person name="Maruya J."/>
            <person name="Okazaki S."/>
            <person name="Tabata S."/>
            <person name="Saeki K."/>
            <person name="Sato S."/>
        </authorList>
    </citation>
    <scope>NUCLEOTIDE SEQUENCE</scope>
    <source>
        <strain evidence="2">NZP2037</strain>
    </source>
</reference>
<evidence type="ECO:0000256" key="1">
    <source>
        <dbReference type="SAM" id="Phobius"/>
    </source>
</evidence>
<evidence type="ECO:0000313" key="2">
    <source>
        <dbReference type="EMBL" id="BAN09614.1"/>
    </source>
</evidence>
<keyword evidence="1" id="KW-1133">Transmembrane helix</keyword>
<gene>
    <name evidence="2" type="primary">dctB</name>
</gene>
<feature type="transmembrane region" description="Helical" evidence="1">
    <location>
        <begin position="63"/>
        <end position="88"/>
    </location>
</feature>
<keyword evidence="1" id="KW-0812">Transmembrane</keyword>
<dbReference type="AlphaFoldDB" id="M5ALF3"/>
<protein>
    <submittedName>
        <fullName evidence="2">Probable dicarboxylate sensor protein, DctB</fullName>
    </submittedName>
</protein>
<name>M5ALF3_RHILI</name>
<accession>M5ALF3</accession>
<keyword evidence="1" id="KW-0472">Membrane</keyword>